<evidence type="ECO:0000259" key="4">
    <source>
        <dbReference type="SMART" id="SM00382"/>
    </source>
</evidence>
<dbReference type="InterPro" id="IPR045735">
    <property type="entry name" value="Spore_III_AA_AAA+_ATPase"/>
</dbReference>
<proteinExistence type="predicted"/>
<dbReference type="Gene3D" id="3.30.420.10">
    <property type="entry name" value="Ribonuclease H-like superfamily/Ribonuclease H"/>
    <property type="match status" value="1"/>
</dbReference>
<dbReference type="Gene3D" id="3.40.50.300">
    <property type="entry name" value="P-loop containing nucleotide triphosphate hydrolases"/>
    <property type="match status" value="1"/>
</dbReference>
<dbReference type="PANTHER" id="PTHR20953">
    <property type="entry name" value="KINASE-RELATED"/>
    <property type="match status" value="1"/>
</dbReference>
<accession>A0A813LQT1</accession>
<feature type="compositionally biased region" description="Basic and acidic residues" evidence="3">
    <location>
        <begin position="1252"/>
        <end position="1270"/>
    </location>
</feature>
<keyword evidence="2" id="KW-0067">ATP-binding</keyword>
<keyword evidence="1" id="KW-0547">Nucleotide-binding</keyword>
<feature type="region of interest" description="Disordered" evidence="3">
    <location>
        <begin position="1329"/>
        <end position="1439"/>
    </location>
</feature>
<dbReference type="PANTHER" id="PTHR20953:SF3">
    <property type="entry name" value="P-LOOP CONTAINING NUCLEOSIDE TRIPHOSPHATE HYDROLASES SUPERFAMILY PROTEIN"/>
    <property type="match status" value="1"/>
</dbReference>
<dbReference type="GO" id="GO:0005524">
    <property type="term" value="F:ATP binding"/>
    <property type="evidence" value="ECO:0007669"/>
    <property type="project" value="UniProtKB-KW"/>
</dbReference>
<name>A0A813LQT1_POLGL</name>
<dbReference type="Gene3D" id="3.30.2300.10">
    <property type="entry name" value="THUMP superfamily"/>
    <property type="match status" value="1"/>
</dbReference>
<evidence type="ECO:0000313" key="6">
    <source>
        <dbReference type="Proteomes" id="UP000626109"/>
    </source>
</evidence>
<gene>
    <name evidence="5" type="ORF">PGLA2088_LOCUS46443</name>
</gene>
<comment type="caution">
    <text evidence="5">The sequence shown here is derived from an EMBL/GenBank/DDBJ whole genome shotgun (WGS) entry which is preliminary data.</text>
</comment>
<dbReference type="InterPro" id="IPR036397">
    <property type="entry name" value="RNaseH_sf"/>
</dbReference>
<feature type="region of interest" description="Disordered" evidence="3">
    <location>
        <begin position="1249"/>
        <end position="1271"/>
    </location>
</feature>
<organism evidence="5 6">
    <name type="scientific">Polarella glacialis</name>
    <name type="common">Dinoflagellate</name>
    <dbReference type="NCBI Taxonomy" id="89957"/>
    <lineage>
        <taxon>Eukaryota</taxon>
        <taxon>Sar</taxon>
        <taxon>Alveolata</taxon>
        <taxon>Dinophyceae</taxon>
        <taxon>Suessiales</taxon>
        <taxon>Suessiaceae</taxon>
        <taxon>Polarella</taxon>
    </lineage>
</organism>
<dbReference type="SUPFAM" id="SSF52540">
    <property type="entry name" value="P-loop containing nucleoside triphosphate hydrolases"/>
    <property type="match status" value="1"/>
</dbReference>
<dbReference type="Proteomes" id="UP000626109">
    <property type="component" value="Unassembled WGS sequence"/>
</dbReference>
<dbReference type="SMART" id="SM00382">
    <property type="entry name" value="AAA"/>
    <property type="match status" value="1"/>
</dbReference>
<feature type="domain" description="AAA+ ATPase" evidence="4">
    <location>
        <begin position="318"/>
        <end position="463"/>
    </location>
</feature>
<feature type="compositionally biased region" description="Basic residues" evidence="3">
    <location>
        <begin position="1413"/>
        <end position="1430"/>
    </location>
</feature>
<feature type="region of interest" description="Disordered" evidence="3">
    <location>
        <begin position="1"/>
        <end position="47"/>
    </location>
</feature>
<dbReference type="GO" id="GO:0003676">
    <property type="term" value="F:nucleic acid binding"/>
    <property type="evidence" value="ECO:0007669"/>
    <property type="project" value="InterPro"/>
</dbReference>
<evidence type="ECO:0000256" key="2">
    <source>
        <dbReference type="ARBA" id="ARBA00022840"/>
    </source>
</evidence>
<evidence type="ECO:0000256" key="1">
    <source>
        <dbReference type="ARBA" id="ARBA00022741"/>
    </source>
</evidence>
<feature type="compositionally biased region" description="Basic and acidic residues" evidence="3">
    <location>
        <begin position="508"/>
        <end position="518"/>
    </location>
</feature>
<feature type="compositionally biased region" description="Basic and acidic residues" evidence="3">
    <location>
        <begin position="1381"/>
        <end position="1395"/>
    </location>
</feature>
<sequence length="1439" mass="157708">MASSQPRAASGEGSQEEGWHGGVWPRPSEAAGAKEPPADAGQLPQLPAASSGAARSFSLRVSVLGSCTPALDLQVADWHDFTEQLEQCGIPAAEQHPQNFHPDADIEMLVGQALEMVDHQLWLLLDMLPREIQPTKQLSELMEVKLRVGQVAQMRVSPVLAEINDVLVTEAMLDAIVSHARLAPAPRVFHQGRAGVLNRAGGEARSTLHRITAVWGHKGHGRDSCGSAGDLLLAAAAEMSRSCEQVRPYIQKLKDQWYDTAESLRSISQESWRQMEIPENLYHAVQRKLGASCLTGLTLRVGRPFLGVCDRIQDSVSRCVSTLLIGQAGVGKSTVLREMARLLSDKFHKCVVVVDTTSELGGFGSVPHEALGTRDMTRLTVSTRSDLFQVMLDAVQNHSARIVIVDELRDAKEVEAARTIANQGVVLLASVHACNLSQLAHNPTLSPLIGNVKSALIGDQRMRETHSQSKYQEFLEYEPAFSTVIEISETGQWRVIDDVSKAVTELLNGRDDGGREVNADDADELPPDWSADTGSTSSGSSLVDVQRPGVGKVPAQLMAKLCSGSTIMCCFDGGVTWGVSGGPNQGGSGSCLFQIRSDGRKGQHLPHFDQTAFLPDATVDQAEFAGMLAGVESLVRCWDQFCPEPGLLLIEGDRKVIIDDVQAGLHRSSASVAFPLDPTLQPVFDHIVSTLRKLEERGVKICLRHRPRRFNKVADQLTRKAREEQSGNFQHELLGKMVAWQLHLSKGGAQATDAVAPEMLSERVLQILTFDSGAHLDKAVLTCSLAEAAKSRGVDITPEWANGAKIFTDTFTKEIAAKNALFSLGRNQVVLEKESWADLQKVIAPIPHKQRPKMLPGTLKEIKVPSLPRAPPQCMVIPVPKQNDAVGAEVSGPDSAVLSFNTTNNNDDDDNDNDNDNNFTNNFTVGKAGIFFTTNSHGSTGRALKYLRMLLDGVGDLTDTDGESNAGDRFLSCPEVVQGSGLLQLRRASDKSSDLVAALFELQRKVCGSPWETQPELSSLLRRVVPLDYTTKPHIDAFKLLAQQHLAPHFSKPLCWRLDFDAHGETQITKDMVLAVLDDIVSASGVSHHMVDMKSPGTCVIVHVNKLMSAASLVKSWNEFEAYNLFKYVKKGQQTKAEINEIEFEGPMTLNVVCIRLGDIFFTQSSIHSTFSNGDDLQDTICDLKTGLMSIDRVPQITIVRYGGKWYSVDNRRLYCFKAALPADTEISVIEGVVDHKFFNNLTTQNGGASIEVREDKRRHPRRQEDRSDSSGDELMLLADSFWTWKCSIWANPWAAAVPRKWMHEYDHPTIHYANPWYETQTPFASSPWDAARSAASQPEHSKGNSKGHSYGDYQNDYVTAQKGHSKGKSPDYHNGQHYASDGKGHRTPFWEDPVRVTGKSKSATKGDEGNKGKGKSKGKGKGKRSKSKSIRIFLGKGA</sequence>
<feature type="region of interest" description="Disordered" evidence="3">
    <location>
        <begin position="507"/>
        <end position="545"/>
    </location>
</feature>
<dbReference type="InterPro" id="IPR027417">
    <property type="entry name" value="P-loop_NTPase"/>
</dbReference>
<evidence type="ECO:0000313" key="5">
    <source>
        <dbReference type="EMBL" id="CAE8732546.1"/>
    </source>
</evidence>
<dbReference type="Pfam" id="PF19568">
    <property type="entry name" value="Spore_III_AA"/>
    <property type="match status" value="1"/>
</dbReference>
<reference evidence="5" key="1">
    <citation type="submission" date="2021-02" db="EMBL/GenBank/DDBJ databases">
        <authorList>
            <person name="Dougan E. K."/>
            <person name="Rhodes N."/>
            <person name="Thang M."/>
            <person name="Chan C."/>
        </authorList>
    </citation>
    <scope>NUCLEOTIDE SEQUENCE</scope>
</reference>
<dbReference type="InterPro" id="IPR003593">
    <property type="entry name" value="AAA+_ATPase"/>
</dbReference>
<dbReference type="EMBL" id="CAJNNW010036181">
    <property type="protein sequence ID" value="CAE8732546.1"/>
    <property type="molecule type" value="Genomic_DNA"/>
</dbReference>
<protein>
    <recommendedName>
        <fullName evidence="4">AAA+ ATPase domain-containing protein</fullName>
    </recommendedName>
</protein>
<evidence type="ECO:0000256" key="3">
    <source>
        <dbReference type="SAM" id="MobiDB-lite"/>
    </source>
</evidence>